<proteinExistence type="predicted"/>
<evidence type="ECO:0000313" key="4">
    <source>
        <dbReference type="Proteomes" id="UP000619512"/>
    </source>
</evidence>
<accession>A0A4P7BCE5</accession>
<dbReference type="Proteomes" id="UP000619512">
    <property type="component" value="Unassembled WGS sequence"/>
</dbReference>
<reference evidence="1" key="3">
    <citation type="submission" date="2022-12" db="EMBL/GenBank/DDBJ databases">
        <authorList>
            <person name="Sun Q."/>
            <person name="Kim S."/>
        </authorList>
    </citation>
    <scope>NUCLEOTIDE SEQUENCE</scope>
    <source>
        <strain evidence="1">KCTC 12344</strain>
    </source>
</reference>
<dbReference type="Proteomes" id="UP000294359">
    <property type="component" value="Chromosome"/>
</dbReference>
<dbReference type="EMBL" id="CP038026">
    <property type="protein sequence ID" value="QBQ36194.1"/>
    <property type="molecule type" value="Genomic_DNA"/>
</dbReference>
<reference evidence="2 3" key="2">
    <citation type="submission" date="2019-03" db="EMBL/GenBank/DDBJ databases">
        <title>Draft Genome Sequences of Six Type Strains of the Genus Massilia.</title>
        <authorList>
            <person name="Miess H."/>
            <person name="Frediansyhah A."/>
            <person name="Gross H."/>
        </authorList>
    </citation>
    <scope>NUCLEOTIDE SEQUENCE [LARGE SCALE GENOMIC DNA]</scope>
    <source>
        <strain evidence="2 3">DSM 17505</strain>
    </source>
</reference>
<dbReference type="OrthoDB" id="8759626at2"/>
<reference evidence="1" key="1">
    <citation type="journal article" date="2014" name="Int. J. Syst. Evol. Microbiol.">
        <title>Complete genome sequence of Corynebacterium casei LMG S-19264T (=DSM 44701T), isolated from a smear-ripened cheese.</title>
        <authorList>
            <consortium name="US DOE Joint Genome Institute (JGI-PGF)"/>
            <person name="Walter F."/>
            <person name="Albersmeier A."/>
            <person name="Kalinowski J."/>
            <person name="Ruckert C."/>
        </authorList>
    </citation>
    <scope>NUCLEOTIDE SEQUENCE</scope>
    <source>
        <strain evidence="1">KCTC 12344</strain>
    </source>
</reference>
<organism evidence="1 4">
    <name type="scientific">Pseudoduganella plicata</name>
    <dbReference type="NCBI Taxonomy" id="321984"/>
    <lineage>
        <taxon>Bacteria</taxon>
        <taxon>Pseudomonadati</taxon>
        <taxon>Pseudomonadota</taxon>
        <taxon>Betaproteobacteria</taxon>
        <taxon>Burkholderiales</taxon>
        <taxon>Oxalobacteraceae</taxon>
        <taxon>Telluria group</taxon>
        <taxon>Pseudoduganella</taxon>
    </lineage>
</organism>
<protein>
    <submittedName>
        <fullName evidence="1">Uncharacterized protein</fullName>
    </submittedName>
</protein>
<dbReference type="RefSeq" id="WP_134384479.1">
    <property type="nucleotide sequence ID" value="NZ_BMWW01000001.1"/>
</dbReference>
<evidence type="ECO:0000313" key="2">
    <source>
        <dbReference type="EMBL" id="QBQ36194.1"/>
    </source>
</evidence>
<name>A0A4P7BCE5_9BURK</name>
<keyword evidence="3" id="KW-1185">Reference proteome</keyword>
<evidence type="ECO:0000313" key="3">
    <source>
        <dbReference type="Proteomes" id="UP000294359"/>
    </source>
</evidence>
<dbReference type="AlphaFoldDB" id="A0A4P7BCE5"/>
<dbReference type="EMBL" id="BMWW01000001">
    <property type="protein sequence ID" value="GGY77314.1"/>
    <property type="molecule type" value="Genomic_DNA"/>
</dbReference>
<gene>
    <name evidence="2" type="ORF">E1742_08530</name>
    <name evidence="1" type="ORF">GCM10007388_07620</name>
</gene>
<evidence type="ECO:0000313" key="1">
    <source>
        <dbReference type="EMBL" id="GGY77314.1"/>
    </source>
</evidence>
<sequence length="68" mass="7809">MAERGNRRARADDFTAARVDEALRIANTDGVHPALEYMQLAGVPRQTALRVLCSPQLHRRRERRSQPR</sequence>